<dbReference type="RefSeq" id="WP_380748789.1">
    <property type="nucleotide sequence ID" value="NZ_JBHULT010000006.1"/>
</dbReference>
<evidence type="ECO:0000313" key="3">
    <source>
        <dbReference type="Proteomes" id="UP001597468"/>
    </source>
</evidence>
<dbReference type="Pfam" id="PF14093">
    <property type="entry name" value="DUF4271"/>
    <property type="match status" value="1"/>
</dbReference>
<feature type="transmembrane region" description="Helical" evidence="1">
    <location>
        <begin position="195"/>
        <end position="216"/>
    </location>
</feature>
<keyword evidence="1" id="KW-1133">Transmembrane helix</keyword>
<dbReference type="Proteomes" id="UP001597468">
    <property type="component" value="Unassembled WGS sequence"/>
</dbReference>
<name>A0ABW5IUM6_9FLAO</name>
<feature type="transmembrane region" description="Helical" evidence="1">
    <location>
        <begin position="136"/>
        <end position="157"/>
    </location>
</feature>
<feature type="transmembrane region" description="Helical" evidence="1">
    <location>
        <begin position="62"/>
        <end position="82"/>
    </location>
</feature>
<proteinExistence type="predicted"/>
<keyword evidence="3" id="KW-1185">Reference proteome</keyword>
<gene>
    <name evidence="2" type="ORF">ACFSTG_04225</name>
</gene>
<comment type="caution">
    <text evidence="2">The sequence shown here is derived from an EMBL/GenBank/DDBJ whole genome shotgun (WGS) entry which is preliminary data.</text>
</comment>
<sequence>MEALERYAVSQDWITLLLLLVFVILVITKYAFPQRFSDFVMLFATDKYLLLKGRKPSIFHPFNLLLFAVNVISVTLFIYLIYKTAVSDTINRPKILFLRLATAYTAFVLFKFAVEKILANILSVDKKMNYYLFYKLSYRNFMALILLPVSMAFVYIWEPTLTALFIFLGITVVMNFITIASIYKKNQQYIISHWFYFILYLCALEIGPYFILYKLFTNL</sequence>
<dbReference type="EMBL" id="JBHULT010000006">
    <property type="protein sequence ID" value="MFD2517088.1"/>
    <property type="molecule type" value="Genomic_DNA"/>
</dbReference>
<dbReference type="InterPro" id="IPR025367">
    <property type="entry name" value="DUF4271"/>
</dbReference>
<keyword evidence="1" id="KW-0812">Transmembrane</keyword>
<protein>
    <submittedName>
        <fullName evidence="2">DUF4271 domain-containing protein</fullName>
    </submittedName>
</protein>
<accession>A0ABW5IUM6</accession>
<organism evidence="2 3">
    <name type="scientific">Salinimicrobium flavum</name>
    <dbReference type="NCBI Taxonomy" id="1737065"/>
    <lineage>
        <taxon>Bacteria</taxon>
        <taxon>Pseudomonadati</taxon>
        <taxon>Bacteroidota</taxon>
        <taxon>Flavobacteriia</taxon>
        <taxon>Flavobacteriales</taxon>
        <taxon>Flavobacteriaceae</taxon>
        <taxon>Salinimicrobium</taxon>
    </lineage>
</organism>
<feature type="transmembrane region" description="Helical" evidence="1">
    <location>
        <begin position="163"/>
        <end position="183"/>
    </location>
</feature>
<evidence type="ECO:0000256" key="1">
    <source>
        <dbReference type="SAM" id="Phobius"/>
    </source>
</evidence>
<feature type="transmembrane region" description="Helical" evidence="1">
    <location>
        <begin position="102"/>
        <end position="124"/>
    </location>
</feature>
<evidence type="ECO:0000313" key="2">
    <source>
        <dbReference type="EMBL" id="MFD2517088.1"/>
    </source>
</evidence>
<reference evidence="3" key="1">
    <citation type="journal article" date="2019" name="Int. J. Syst. Evol. Microbiol.">
        <title>The Global Catalogue of Microorganisms (GCM) 10K type strain sequencing project: providing services to taxonomists for standard genome sequencing and annotation.</title>
        <authorList>
            <consortium name="The Broad Institute Genomics Platform"/>
            <consortium name="The Broad Institute Genome Sequencing Center for Infectious Disease"/>
            <person name="Wu L."/>
            <person name="Ma J."/>
        </authorList>
    </citation>
    <scope>NUCLEOTIDE SEQUENCE [LARGE SCALE GENOMIC DNA]</scope>
    <source>
        <strain evidence="3">KCTC 42585</strain>
    </source>
</reference>
<feature type="transmembrane region" description="Helical" evidence="1">
    <location>
        <begin position="13"/>
        <end position="32"/>
    </location>
</feature>
<keyword evidence="1" id="KW-0472">Membrane</keyword>